<keyword evidence="2" id="KW-0472">Membrane</keyword>
<feature type="transmembrane region" description="Helical" evidence="2">
    <location>
        <begin position="21"/>
        <end position="41"/>
    </location>
</feature>
<dbReference type="AlphaFoldDB" id="A0A1S3GDM5"/>
<feature type="compositionally biased region" description="Basic and acidic residues" evidence="1">
    <location>
        <begin position="192"/>
        <end position="203"/>
    </location>
</feature>
<evidence type="ECO:0000256" key="1">
    <source>
        <dbReference type="SAM" id="MobiDB-lite"/>
    </source>
</evidence>
<evidence type="ECO:0000256" key="2">
    <source>
        <dbReference type="SAM" id="Phobius"/>
    </source>
</evidence>
<keyword evidence="2" id="KW-1133">Transmembrane helix</keyword>
<dbReference type="GeneID" id="105996704"/>
<evidence type="ECO:0000313" key="4">
    <source>
        <dbReference type="RefSeq" id="XP_012886339.1"/>
    </source>
</evidence>
<dbReference type="RefSeq" id="XP_012886339.1">
    <property type="nucleotide sequence ID" value="XM_013030885.1"/>
</dbReference>
<reference evidence="4" key="1">
    <citation type="submission" date="2025-08" db="UniProtKB">
        <authorList>
            <consortium name="RefSeq"/>
        </authorList>
    </citation>
    <scope>IDENTIFICATION</scope>
    <source>
        <tissue evidence="4">Kidney</tissue>
    </source>
</reference>
<name>A0A1S3GDM5_DIPOR</name>
<dbReference type="KEGG" id="dord:105996704"/>
<organism evidence="3 4">
    <name type="scientific">Dipodomys ordii</name>
    <name type="common">Ord's kangaroo rat</name>
    <dbReference type="NCBI Taxonomy" id="10020"/>
    <lineage>
        <taxon>Eukaryota</taxon>
        <taxon>Metazoa</taxon>
        <taxon>Chordata</taxon>
        <taxon>Craniata</taxon>
        <taxon>Vertebrata</taxon>
        <taxon>Euteleostomi</taxon>
        <taxon>Mammalia</taxon>
        <taxon>Eutheria</taxon>
        <taxon>Euarchontoglires</taxon>
        <taxon>Glires</taxon>
        <taxon>Rodentia</taxon>
        <taxon>Castorimorpha</taxon>
        <taxon>Heteromyidae</taxon>
        <taxon>Dipodomyinae</taxon>
        <taxon>Dipodomys</taxon>
    </lineage>
</organism>
<evidence type="ECO:0000313" key="3">
    <source>
        <dbReference type="Proteomes" id="UP000081671"/>
    </source>
</evidence>
<accession>A0A1S3GDM5</accession>
<keyword evidence="2" id="KW-0812">Transmembrane</keyword>
<dbReference type="InParanoid" id="A0A1S3GDM5"/>
<keyword evidence="3" id="KW-1185">Reference proteome</keyword>
<proteinExistence type="predicted"/>
<sequence length="225" mass="24553">MINNIFVAKCQQRLPARVLQAFVSVAFGLFICHYLHLPFLVSSLSFGTRCFSCLSPLLSWGFIKVQAAPGALCSSLGILPELSHLTQPFHCLISEGFRAPHSPVHQRLPSSVAPSDCSKWTDQELAPAFQLCPACRCCPPISSLTLIYSGSPFCPEPSQPETQALCWPLYDTPTTFASCVAQPWSQDAGSKQSEDSVERHIPEEGGEEGSRCPGCRPELQSTLLK</sequence>
<feature type="region of interest" description="Disordered" evidence="1">
    <location>
        <begin position="186"/>
        <end position="225"/>
    </location>
</feature>
<gene>
    <name evidence="4" type="primary">LOC105996704</name>
</gene>
<dbReference type="Proteomes" id="UP000081671">
    <property type="component" value="Unplaced"/>
</dbReference>
<protein>
    <submittedName>
        <fullName evidence="4">Uncharacterized protein LOC105996704</fullName>
    </submittedName>
</protein>